<feature type="transmembrane region" description="Helical" evidence="3">
    <location>
        <begin position="371"/>
        <end position="391"/>
    </location>
</feature>
<feature type="transmembrane region" description="Helical" evidence="3">
    <location>
        <begin position="423"/>
        <end position="439"/>
    </location>
</feature>
<dbReference type="AlphaFoldDB" id="A0A261Y885"/>
<feature type="domain" description="Threonine/serine exporter-like N-terminal" evidence="4">
    <location>
        <begin position="268"/>
        <end position="504"/>
    </location>
</feature>
<keyword evidence="6" id="KW-1185">Reference proteome</keyword>
<keyword evidence="3" id="KW-0812">Transmembrane</keyword>
<feature type="region of interest" description="Disordered" evidence="2">
    <location>
        <begin position="17"/>
        <end position="56"/>
    </location>
</feature>
<protein>
    <recommendedName>
        <fullName evidence="4">Threonine/serine exporter-like N-terminal domain-containing protein</fullName>
    </recommendedName>
</protein>
<organism evidence="5 6">
    <name type="scientific">Bifiguratus adelaidae</name>
    <dbReference type="NCBI Taxonomy" id="1938954"/>
    <lineage>
        <taxon>Eukaryota</taxon>
        <taxon>Fungi</taxon>
        <taxon>Fungi incertae sedis</taxon>
        <taxon>Mucoromycota</taxon>
        <taxon>Mucoromycotina</taxon>
        <taxon>Endogonomycetes</taxon>
        <taxon>Endogonales</taxon>
        <taxon>Endogonales incertae sedis</taxon>
        <taxon>Bifiguratus</taxon>
    </lineage>
</organism>
<dbReference type="Pfam" id="PF06738">
    <property type="entry name" value="ThrE"/>
    <property type="match status" value="1"/>
</dbReference>
<feature type="region of interest" description="Disordered" evidence="2">
    <location>
        <begin position="171"/>
        <end position="230"/>
    </location>
</feature>
<feature type="transmembrane region" description="Helical" evidence="3">
    <location>
        <begin position="636"/>
        <end position="659"/>
    </location>
</feature>
<dbReference type="GO" id="GO:0022857">
    <property type="term" value="F:transmembrane transporter activity"/>
    <property type="evidence" value="ECO:0007669"/>
    <property type="project" value="InterPro"/>
</dbReference>
<gene>
    <name evidence="5" type="ORF">BZG36_00189</name>
</gene>
<name>A0A261Y885_9FUNG</name>
<evidence type="ECO:0000256" key="1">
    <source>
        <dbReference type="ARBA" id="ARBA00034125"/>
    </source>
</evidence>
<evidence type="ECO:0000256" key="2">
    <source>
        <dbReference type="SAM" id="MobiDB-lite"/>
    </source>
</evidence>
<comment type="caution">
    <text evidence="5">The sequence shown here is derived from an EMBL/GenBank/DDBJ whole genome shotgun (WGS) entry which is preliminary data.</text>
</comment>
<dbReference type="Proteomes" id="UP000242875">
    <property type="component" value="Unassembled WGS sequence"/>
</dbReference>
<proteinExistence type="inferred from homology"/>
<dbReference type="InterPro" id="IPR051361">
    <property type="entry name" value="ThrE/Ser_Exporter"/>
</dbReference>
<dbReference type="PANTHER" id="PTHR31082:SF4">
    <property type="entry name" value="PHEROMONE-REGULATED MEMBRANE PROTEIN 10"/>
    <property type="match status" value="1"/>
</dbReference>
<comment type="similarity">
    <text evidence="1">Belongs to the ThrE exporter (TC 2.A.79) family.</text>
</comment>
<evidence type="ECO:0000256" key="3">
    <source>
        <dbReference type="SAM" id="Phobius"/>
    </source>
</evidence>
<sequence length="671" mass="73056">MSSKELSNSQENLFYFDVTPDASRAPSPTLPPVHIRPHRTPSRHFPAPIVPGESSANLLDRTESRASIQKQSLDGVDLAQDTVDDPSAHPYHNVPRKHARQAQKIIDHITSTEPAEGKSNGVLSNLLKLAAAQGDGTQPKSPVDNVFIHGPDAELGLARLQSQISQYNQDHHFENDSDDVGMSTSYQQPRPIPERMEMRDLSTSPKLLKRKQSQQQHPNGEGAARRPSTIPESVLSSAFEATGSQSGNAEQQARIRQNIAELLARHALLLRLCQALIQFGAPTHRIEDAMNMCSKAIEVQAACAYSPGLTMLSFVDMATHTSETHLLRHPAGFDLGRLEEVYFLMVRICRQEIAVTTALVQLEEIIKRPEYWGKTVYILSYTLSAALVAPVAFRGSWLDTLVGGTGGLILGLCSLLQPRMTTLSNIFVVFAGIIMGILARGLHHYICFQTVVLSGLVILLPGFQLTLSTMEITARSINSGTTRLISAIMDAFGMGFGASLGYSLFEAIQPNVPLDTSRCSVSVDQRWLILLFPILAVAINIQFGAVPRQFLICIVSNAASFAVAYFTSSIFPTSSLPSAFAAFCVGIICNLYGKIFRKLGFVPILGAVLILVPGSVGVRATLAMLIQQDIIQGIRYAISMITTASGITLGLFTATFLVYPFGKKRVALLTF</sequence>
<accession>A0A261Y885</accession>
<reference evidence="5 6" key="1">
    <citation type="journal article" date="2017" name="Mycologia">
        <title>Bifiguratus adelaidae, gen. et sp. nov., a new member of Mucoromycotina in endophytic and soil-dwelling habitats.</title>
        <authorList>
            <person name="Torres-Cruz T.J."/>
            <person name="Billingsley Tobias T.L."/>
            <person name="Almatruk M."/>
            <person name="Hesse C."/>
            <person name="Kuske C.R."/>
            <person name="Desiro A."/>
            <person name="Benucci G.M."/>
            <person name="Bonito G."/>
            <person name="Stajich J.E."/>
            <person name="Dunlap C."/>
            <person name="Arnold A.E."/>
            <person name="Porras-Alfaro A."/>
        </authorList>
    </citation>
    <scope>NUCLEOTIDE SEQUENCE [LARGE SCALE GENOMIC DNA]</scope>
    <source>
        <strain evidence="5 6">AZ0501</strain>
    </source>
</reference>
<keyword evidence="3" id="KW-0472">Membrane</keyword>
<evidence type="ECO:0000313" key="6">
    <source>
        <dbReference type="Proteomes" id="UP000242875"/>
    </source>
</evidence>
<feature type="transmembrane region" description="Helical" evidence="3">
    <location>
        <begin position="599"/>
        <end position="616"/>
    </location>
</feature>
<dbReference type="OrthoDB" id="413008at2759"/>
<feature type="transmembrane region" description="Helical" evidence="3">
    <location>
        <begin position="445"/>
        <end position="463"/>
    </location>
</feature>
<feature type="region of interest" description="Disordered" evidence="2">
    <location>
        <begin position="69"/>
        <end position="99"/>
    </location>
</feature>
<dbReference type="PANTHER" id="PTHR31082">
    <property type="entry name" value="PHEROMONE-REGULATED MEMBRANE PROTEIN 10"/>
    <property type="match status" value="1"/>
</dbReference>
<feature type="transmembrane region" description="Helical" evidence="3">
    <location>
        <begin position="574"/>
        <end position="592"/>
    </location>
</feature>
<feature type="transmembrane region" description="Helical" evidence="3">
    <location>
        <begin position="397"/>
        <end position="416"/>
    </location>
</feature>
<dbReference type="EMBL" id="MVBO01000001">
    <property type="protein sequence ID" value="OZJ06835.1"/>
    <property type="molecule type" value="Genomic_DNA"/>
</dbReference>
<keyword evidence="3" id="KW-1133">Transmembrane helix</keyword>
<evidence type="ECO:0000313" key="5">
    <source>
        <dbReference type="EMBL" id="OZJ06835.1"/>
    </source>
</evidence>
<evidence type="ECO:0000259" key="4">
    <source>
        <dbReference type="Pfam" id="PF06738"/>
    </source>
</evidence>
<feature type="transmembrane region" description="Helical" evidence="3">
    <location>
        <begin position="525"/>
        <end position="543"/>
    </location>
</feature>
<dbReference type="InterPro" id="IPR010619">
    <property type="entry name" value="ThrE-like_N"/>
</dbReference>